<comment type="caution">
    <text evidence="1">The sequence shown here is derived from an EMBL/GenBank/DDBJ whole genome shotgun (WGS) entry which is preliminary data.</text>
</comment>
<feature type="non-terminal residue" evidence="1">
    <location>
        <position position="112"/>
    </location>
</feature>
<evidence type="ECO:0000313" key="2">
    <source>
        <dbReference type="Proteomes" id="UP001248819"/>
    </source>
</evidence>
<dbReference type="InterPro" id="IPR016084">
    <property type="entry name" value="Haem_Oase-like_multi-hlx"/>
</dbReference>
<name>A0ABU3CTX1_9FLAO</name>
<reference evidence="1 2" key="1">
    <citation type="submission" date="2023-09" db="EMBL/GenBank/DDBJ databases">
        <authorList>
            <person name="Rey-Velasco X."/>
        </authorList>
    </citation>
    <scope>NUCLEOTIDE SEQUENCE [LARGE SCALE GENOMIC DNA]</scope>
    <source>
        <strain evidence="1 2">F297</strain>
    </source>
</reference>
<dbReference type="InterPro" id="IPR016053">
    <property type="entry name" value="Haem_Oase-like"/>
</dbReference>
<evidence type="ECO:0000313" key="1">
    <source>
        <dbReference type="EMBL" id="MDT0649756.1"/>
    </source>
</evidence>
<gene>
    <name evidence="1" type="ORF">RM529_06355</name>
</gene>
<keyword evidence="2" id="KW-1185">Reference proteome</keyword>
<proteinExistence type="predicted"/>
<dbReference type="RefSeq" id="WP_311483915.1">
    <property type="nucleotide sequence ID" value="NZ_JAVRHP010000023.1"/>
</dbReference>
<organism evidence="1 2">
    <name type="scientific">Autumnicola edwardsiae</name>
    <dbReference type="NCBI Taxonomy" id="3075594"/>
    <lineage>
        <taxon>Bacteria</taxon>
        <taxon>Pseudomonadati</taxon>
        <taxon>Bacteroidota</taxon>
        <taxon>Flavobacteriia</taxon>
        <taxon>Flavobacteriales</taxon>
        <taxon>Flavobacteriaceae</taxon>
        <taxon>Autumnicola</taxon>
    </lineage>
</organism>
<dbReference type="CDD" id="cd19166">
    <property type="entry name" value="HemeO-bac"/>
    <property type="match status" value="1"/>
</dbReference>
<protein>
    <submittedName>
        <fullName evidence="1">Biliverdin-producing heme oxygenase</fullName>
    </submittedName>
</protein>
<dbReference type="SUPFAM" id="SSF48613">
    <property type="entry name" value="Heme oxygenase-like"/>
    <property type="match status" value="1"/>
</dbReference>
<dbReference type="Gene3D" id="1.20.910.10">
    <property type="entry name" value="Heme oxygenase-like"/>
    <property type="match status" value="1"/>
</dbReference>
<dbReference type="EMBL" id="JAVRHP010000023">
    <property type="protein sequence ID" value="MDT0649756.1"/>
    <property type="molecule type" value="Genomic_DNA"/>
</dbReference>
<accession>A0ABU3CTX1</accession>
<dbReference type="Proteomes" id="UP001248819">
    <property type="component" value="Unassembled WGS sequence"/>
</dbReference>
<dbReference type="Pfam" id="PF01126">
    <property type="entry name" value="Heme_oxygenase"/>
    <property type="match status" value="1"/>
</dbReference>
<sequence length="112" mass="12433">MLTDLREATTELHRQIEEENTAGRIMDHSISMEEYKNLLFQNYVAYAISEKEISAQLSGYKGTKHKELEKDLEQLSVPVKIPSFPGDNFSCNSEAEALGAAYVVEGSAMGGM</sequence>